<dbReference type="EMBL" id="JADQTO010000007">
    <property type="protein sequence ID" value="MBG0563260.1"/>
    <property type="molecule type" value="Genomic_DNA"/>
</dbReference>
<feature type="signal peptide" evidence="2">
    <location>
        <begin position="1"/>
        <end position="27"/>
    </location>
</feature>
<evidence type="ECO:0000256" key="2">
    <source>
        <dbReference type="SAM" id="SignalP"/>
    </source>
</evidence>
<name>A0A931CE69_9ACTN</name>
<protein>
    <submittedName>
        <fullName evidence="3">Uncharacterized protein</fullName>
    </submittedName>
</protein>
<feature type="chain" id="PRO_5037367075" evidence="2">
    <location>
        <begin position="28"/>
        <end position="138"/>
    </location>
</feature>
<evidence type="ECO:0000313" key="3">
    <source>
        <dbReference type="EMBL" id="MBG0563260.1"/>
    </source>
</evidence>
<dbReference type="AlphaFoldDB" id="A0A931CE69"/>
<gene>
    <name evidence="3" type="ORF">I4J89_17570</name>
</gene>
<feature type="region of interest" description="Disordered" evidence="1">
    <location>
        <begin position="112"/>
        <end position="138"/>
    </location>
</feature>
<reference evidence="3" key="1">
    <citation type="submission" date="2020-11" db="EMBL/GenBank/DDBJ databases">
        <title>Isolation and identification of active actinomycetes.</title>
        <authorList>
            <person name="Sun X."/>
        </authorList>
    </citation>
    <scope>NUCLEOTIDE SEQUENCE</scope>
    <source>
        <strain evidence="3">NEAU-A11</strain>
    </source>
</reference>
<dbReference type="RefSeq" id="WP_196415053.1">
    <property type="nucleotide sequence ID" value="NZ_JADQTO010000007.1"/>
</dbReference>
<accession>A0A931CE69</accession>
<keyword evidence="4" id="KW-1185">Reference proteome</keyword>
<organism evidence="3 4">
    <name type="scientific">Actinoplanes aureus</name>
    <dbReference type="NCBI Taxonomy" id="2792083"/>
    <lineage>
        <taxon>Bacteria</taxon>
        <taxon>Bacillati</taxon>
        <taxon>Actinomycetota</taxon>
        <taxon>Actinomycetes</taxon>
        <taxon>Micromonosporales</taxon>
        <taxon>Micromonosporaceae</taxon>
        <taxon>Actinoplanes</taxon>
    </lineage>
</organism>
<proteinExistence type="predicted"/>
<comment type="caution">
    <text evidence="3">The sequence shown here is derived from an EMBL/GenBank/DDBJ whole genome shotgun (WGS) entry which is preliminary data.</text>
</comment>
<dbReference type="Proteomes" id="UP000598146">
    <property type="component" value="Unassembled WGS sequence"/>
</dbReference>
<keyword evidence="2" id="KW-0732">Signal</keyword>
<evidence type="ECO:0000256" key="1">
    <source>
        <dbReference type="SAM" id="MobiDB-lite"/>
    </source>
</evidence>
<sequence length="138" mass="15780">MNKVMRTLTMAGLGLLAGASVGAPALAADSSGTTVKKPTKSQVQQDFGRERVAGFFRTYRACERAGRIGDWAGKWDEYECNPMRFGFRRGAWVLKVERDRFRHFRGHDRHDFRGHDRHFRGDGHDFRGNDGHDFRGNH</sequence>
<evidence type="ECO:0000313" key="4">
    <source>
        <dbReference type="Proteomes" id="UP000598146"/>
    </source>
</evidence>